<feature type="non-terminal residue" evidence="4">
    <location>
        <position position="61"/>
    </location>
</feature>
<evidence type="ECO:0000256" key="3">
    <source>
        <dbReference type="ARBA" id="ARBA00030733"/>
    </source>
</evidence>
<evidence type="ECO:0000313" key="5">
    <source>
        <dbReference type="Proteomes" id="UP000285301"/>
    </source>
</evidence>
<evidence type="ECO:0000256" key="1">
    <source>
        <dbReference type="ARBA" id="ARBA00024204"/>
    </source>
</evidence>
<dbReference type="EMBL" id="NCKU01008503">
    <property type="protein sequence ID" value="RWS01856.1"/>
    <property type="molecule type" value="Genomic_DNA"/>
</dbReference>
<dbReference type="InterPro" id="IPR019171">
    <property type="entry name" value="MIX23"/>
</dbReference>
<evidence type="ECO:0000256" key="2">
    <source>
        <dbReference type="ARBA" id="ARBA00024228"/>
    </source>
</evidence>
<accession>A0A443QFT8</accession>
<protein>
    <recommendedName>
        <fullName evidence="2">Protein MIX23</fullName>
    </recommendedName>
    <alternativeName>
        <fullName evidence="3">Coiled-coil domain-containing protein 58</fullName>
    </alternativeName>
</protein>
<organism evidence="4 5">
    <name type="scientific">Dinothrombium tinctorium</name>
    <dbReference type="NCBI Taxonomy" id="1965070"/>
    <lineage>
        <taxon>Eukaryota</taxon>
        <taxon>Metazoa</taxon>
        <taxon>Ecdysozoa</taxon>
        <taxon>Arthropoda</taxon>
        <taxon>Chelicerata</taxon>
        <taxon>Arachnida</taxon>
        <taxon>Acari</taxon>
        <taxon>Acariformes</taxon>
        <taxon>Trombidiformes</taxon>
        <taxon>Prostigmata</taxon>
        <taxon>Anystina</taxon>
        <taxon>Parasitengona</taxon>
        <taxon>Trombidioidea</taxon>
        <taxon>Trombidiidae</taxon>
        <taxon>Dinothrombium</taxon>
    </lineage>
</organism>
<dbReference type="Proteomes" id="UP000285301">
    <property type="component" value="Unassembled WGS sequence"/>
</dbReference>
<evidence type="ECO:0000313" key="4">
    <source>
        <dbReference type="EMBL" id="RWS01856.1"/>
    </source>
</evidence>
<keyword evidence="5" id="KW-1185">Reference proteome</keyword>
<proteinExistence type="inferred from homology"/>
<sequence>MAAIGDSVVICEDFLAFEDALKKQRKIDDNIIHTLNATIPTESFIDDKLAPRTQCKQLWDQ</sequence>
<dbReference type="OrthoDB" id="5593818at2759"/>
<name>A0A443QFT8_9ACAR</name>
<gene>
    <name evidence="4" type="ORF">B4U79_10688</name>
</gene>
<dbReference type="AlphaFoldDB" id="A0A443QFT8"/>
<comment type="similarity">
    <text evidence="1">Belongs to the MIX23 family.</text>
</comment>
<dbReference type="STRING" id="1965070.A0A443QFT8"/>
<comment type="caution">
    <text evidence="4">The sequence shown here is derived from an EMBL/GenBank/DDBJ whole genome shotgun (WGS) entry which is preliminary data.</text>
</comment>
<dbReference type="PANTHER" id="PTHR31905">
    <property type="entry name" value="COILED-COIL DOMAIN-CONTAINING PROTEIN 58"/>
    <property type="match status" value="1"/>
</dbReference>
<dbReference type="GO" id="GO:0005758">
    <property type="term" value="C:mitochondrial intermembrane space"/>
    <property type="evidence" value="ECO:0007669"/>
    <property type="project" value="InterPro"/>
</dbReference>
<dbReference type="PANTHER" id="PTHR31905:SF2">
    <property type="entry name" value="PROTEIN MIX23"/>
    <property type="match status" value="1"/>
</dbReference>
<reference evidence="4 5" key="1">
    <citation type="journal article" date="2018" name="Gigascience">
        <title>Genomes of trombidid mites reveal novel predicted allergens and laterally-transferred genes associated with secondary metabolism.</title>
        <authorList>
            <person name="Dong X."/>
            <person name="Chaisiri K."/>
            <person name="Xia D."/>
            <person name="Armstrong S.D."/>
            <person name="Fang Y."/>
            <person name="Donnelly M.J."/>
            <person name="Kadowaki T."/>
            <person name="McGarry J.W."/>
            <person name="Darby A.C."/>
            <person name="Makepeace B.L."/>
        </authorList>
    </citation>
    <scope>NUCLEOTIDE SEQUENCE [LARGE SCALE GENOMIC DNA]</scope>
    <source>
        <strain evidence="4">UoL-WK</strain>
    </source>
</reference>